<dbReference type="RefSeq" id="WP_149070673.1">
    <property type="nucleotide sequence ID" value="NZ_VTHL01000007.1"/>
</dbReference>
<organism evidence="1 2">
    <name type="scientific">Hymenobacter lutimineralis</name>
    <dbReference type="NCBI Taxonomy" id="2606448"/>
    <lineage>
        <taxon>Bacteria</taxon>
        <taxon>Pseudomonadati</taxon>
        <taxon>Bacteroidota</taxon>
        <taxon>Cytophagia</taxon>
        <taxon>Cytophagales</taxon>
        <taxon>Hymenobacteraceae</taxon>
        <taxon>Hymenobacter</taxon>
    </lineage>
</organism>
<sequence>MTDGQRAWSVPYSKDAVLRFRNASTGYVRSYRVTTAENKMDGVSSRYQVCPQYYREYSWHLLERSDSTGNSENKELKFWVSTAGPTRVQATFAIGSTTVEVPLQEIEDETQILSPATFAGHTYPAVWGGTSSTLSSGSQVVVMLYLTKADGLIRFEERGGMVWERL</sequence>
<gene>
    <name evidence="1" type="ORF">FY528_09050</name>
</gene>
<dbReference type="EMBL" id="VTHL01000007">
    <property type="protein sequence ID" value="TYZ10599.1"/>
    <property type="molecule type" value="Genomic_DNA"/>
</dbReference>
<dbReference type="Proteomes" id="UP000322791">
    <property type="component" value="Unassembled WGS sequence"/>
</dbReference>
<proteinExistence type="predicted"/>
<name>A0A5D6V6X4_9BACT</name>
<evidence type="ECO:0000313" key="2">
    <source>
        <dbReference type="Proteomes" id="UP000322791"/>
    </source>
</evidence>
<protein>
    <submittedName>
        <fullName evidence="1">Uncharacterized protein</fullName>
    </submittedName>
</protein>
<reference evidence="1 2" key="1">
    <citation type="submission" date="2019-08" db="EMBL/GenBank/DDBJ databases">
        <authorList>
            <person name="Seo M.-J."/>
        </authorList>
    </citation>
    <scope>NUCLEOTIDE SEQUENCE [LARGE SCALE GENOMIC DNA]</scope>
    <source>
        <strain evidence="1 2">KIGAM108</strain>
    </source>
</reference>
<accession>A0A5D6V6X4</accession>
<comment type="caution">
    <text evidence="1">The sequence shown here is derived from an EMBL/GenBank/DDBJ whole genome shotgun (WGS) entry which is preliminary data.</text>
</comment>
<keyword evidence="2" id="KW-1185">Reference proteome</keyword>
<dbReference type="AlphaFoldDB" id="A0A5D6V6X4"/>
<evidence type="ECO:0000313" key="1">
    <source>
        <dbReference type="EMBL" id="TYZ10599.1"/>
    </source>
</evidence>